<dbReference type="SUPFAM" id="SSF55729">
    <property type="entry name" value="Acyl-CoA N-acyltransferases (Nat)"/>
    <property type="match status" value="1"/>
</dbReference>
<evidence type="ECO:0000256" key="4">
    <source>
        <dbReference type="ARBA" id="ARBA00023315"/>
    </source>
</evidence>
<dbReference type="EMBL" id="CP032416">
    <property type="protein sequence ID" value="AYD40833.1"/>
    <property type="molecule type" value="Genomic_DNA"/>
</dbReference>
<evidence type="ECO:0000256" key="1">
    <source>
        <dbReference type="ARBA" id="ARBA00005395"/>
    </source>
</evidence>
<dbReference type="EC" id="2.3.1.266" evidence="5"/>
<name>A0A386H5L4_9CLOT</name>
<dbReference type="GO" id="GO:0008999">
    <property type="term" value="F:protein-N-terminal-alanine acetyltransferase activity"/>
    <property type="evidence" value="ECO:0007669"/>
    <property type="project" value="UniProtKB-EC"/>
</dbReference>
<comment type="catalytic activity">
    <reaction evidence="5">
        <text>N-terminal L-alanyl-[ribosomal protein bS18] + acetyl-CoA = N-terminal N(alpha)-acetyl-L-alanyl-[ribosomal protein bS18] + CoA + H(+)</text>
        <dbReference type="Rhea" id="RHEA:43756"/>
        <dbReference type="Rhea" id="RHEA-COMP:10676"/>
        <dbReference type="Rhea" id="RHEA-COMP:10677"/>
        <dbReference type="ChEBI" id="CHEBI:15378"/>
        <dbReference type="ChEBI" id="CHEBI:57287"/>
        <dbReference type="ChEBI" id="CHEBI:57288"/>
        <dbReference type="ChEBI" id="CHEBI:64718"/>
        <dbReference type="ChEBI" id="CHEBI:83683"/>
        <dbReference type="EC" id="2.3.1.266"/>
    </reaction>
</comment>
<evidence type="ECO:0000256" key="5">
    <source>
        <dbReference type="RuleBase" id="RU363094"/>
    </source>
</evidence>
<dbReference type="Gene3D" id="3.40.630.30">
    <property type="match status" value="1"/>
</dbReference>
<dbReference type="PANTHER" id="PTHR43420">
    <property type="entry name" value="ACETYLTRANSFERASE"/>
    <property type="match status" value="1"/>
</dbReference>
<dbReference type="RefSeq" id="WP_119973179.1">
    <property type="nucleotide sequence ID" value="NZ_CP032416.1"/>
</dbReference>
<dbReference type="GO" id="GO:0005737">
    <property type="term" value="C:cytoplasm"/>
    <property type="evidence" value="ECO:0007669"/>
    <property type="project" value="UniProtKB-SubCell"/>
</dbReference>
<evidence type="ECO:0000313" key="8">
    <source>
        <dbReference type="Proteomes" id="UP000266301"/>
    </source>
</evidence>
<keyword evidence="3 7" id="KW-0808">Transferase</keyword>
<dbReference type="InterPro" id="IPR016181">
    <property type="entry name" value="Acyl_CoA_acyltransferase"/>
</dbReference>
<comment type="similarity">
    <text evidence="1 5">Belongs to the acetyltransferase family. RimI subfamily.</text>
</comment>
<dbReference type="KEGG" id="cfer:D4Z93_09975"/>
<dbReference type="InterPro" id="IPR050680">
    <property type="entry name" value="YpeA/RimI_acetyltransf"/>
</dbReference>
<evidence type="ECO:0000256" key="2">
    <source>
        <dbReference type="ARBA" id="ARBA00022490"/>
    </source>
</evidence>
<dbReference type="AlphaFoldDB" id="A0A386H5L4"/>
<proteinExistence type="inferred from homology"/>
<accession>A0A386H5L4</accession>
<keyword evidence="2 5" id="KW-0963">Cytoplasm</keyword>
<dbReference type="InterPro" id="IPR000182">
    <property type="entry name" value="GNAT_dom"/>
</dbReference>
<evidence type="ECO:0000313" key="7">
    <source>
        <dbReference type="EMBL" id="AYD40833.1"/>
    </source>
</evidence>
<dbReference type="PANTHER" id="PTHR43420:SF44">
    <property type="entry name" value="ACETYLTRANSFERASE YPEA"/>
    <property type="match status" value="1"/>
</dbReference>
<dbReference type="OrthoDB" id="9794566at2"/>
<keyword evidence="8" id="KW-1185">Reference proteome</keyword>
<protein>
    <recommendedName>
        <fullName evidence="5">[Ribosomal protein bS18]-alanine N-acetyltransferase</fullName>
        <ecNumber evidence="5">2.3.1.266</ecNumber>
    </recommendedName>
</protein>
<feature type="domain" description="N-acetyltransferase" evidence="6">
    <location>
        <begin position="5"/>
        <end position="150"/>
    </location>
</feature>
<dbReference type="Pfam" id="PF00583">
    <property type="entry name" value="Acetyltransf_1"/>
    <property type="match status" value="1"/>
</dbReference>
<dbReference type="CDD" id="cd04301">
    <property type="entry name" value="NAT_SF"/>
    <property type="match status" value="1"/>
</dbReference>
<dbReference type="Proteomes" id="UP000266301">
    <property type="component" value="Chromosome"/>
</dbReference>
<dbReference type="PROSITE" id="PS51186">
    <property type="entry name" value="GNAT"/>
    <property type="match status" value="1"/>
</dbReference>
<evidence type="ECO:0000259" key="6">
    <source>
        <dbReference type="PROSITE" id="PS51186"/>
    </source>
</evidence>
<organism evidence="7 8">
    <name type="scientific">Clostridium fermenticellae</name>
    <dbReference type="NCBI Taxonomy" id="2068654"/>
    <lineage>
        <taxon>Bacteria</taxon>
        <taxon>Bacillati</taxon>
        <taxon>Bacillota</taxon>
        <taxon>Clostridia</taxon>
        <taxon>Eubacteriales</taxon>
        <taxon>Clostridiaceae</taxon>
        <taxon>Clostridium</taxon>
    </lineage>
</organism>
<reference evidence="7 8" key="1">
    <citation type="journal article" date="2019" name="Int. J. Syst. Evol. Microbiol.">
        <title>Clostridium fermenticellae sp. nov., isolated from the mud in a fermentation cellar for the production of the Chinese liquor, baijiu.</title>
        <authorList>
            <person name="Xu P.X."/>
            <person name="Chai L.J."/>
            <person name="Qiu T."/>
            <person name="Zhang X.J."/>
            <person name="Lu Z.M."/>
            <person name="Xiao C."/>
            <person name="Wang S.T."/>
            <person name="Shen C.H."/>
            <person name="Shi J.S."/>
            <person name="Xu Z.H."/>
        </authorList>
    </citation>
    <scope>NUCLEOTIDE SEQUENCE [LARGE SCALE GENOMIC DNA]</scope>
    <source>
        <strain evidence="7 8">JN500901</strain>
    </source>
</reference>
<gene>
    <name evidence="7" type="primary">rimI</name>
    <name evidence="7" type="ORF">D4Z93_09975</name>
</gene>
<dbReference type="NCBIfam" id="TIGR01575">
    <property type="entry name" value="rimI"/>
    <property type="match status" value="1"/>
</dbReference>
<comment type="subcellular location">
    <subcellularLocation>
        <location evidence="5">Cytoplasm</location>
    </subcellularLocation>
</comment>
<dbReference type="InterPro" id="IPR006464">
    <property type="entry name" value="AcTrfase_RimI/Ard1"/>
</dbReference>
<comment type="function">
    <text evidence="5">Acetylates the N-terminal alanine of ribosomal protein bS18.</text>
</comment>
<keyword evidence="4" id="KW-0012">Acyltransferase</keyword>
<sequence>MNSNIEILSFKREHIESILIIDSLSFPTPWSRKSFESEIENNSFSRYLVAKKGSDIIGYAGMWIILDEAHITNIAVHPNYRGIGAGNMLLKSLIELCKIESVNCMTLEVRKSNIIAQNLYYKYGFIEEGIRKGYYRDNKEDALIMWKRNIMA</sequence>
<evidence type="ECO:0000256" key="3">
    <source>
        <dbReference type="ARBA" id="ARBA00022679"/>
    </source>
</evidence>